<proteinExistence type="predicted"/>
<keyword evidence="2" id="KW-1185">Reference proteome</keyword>
<gene>
    <name evidence="1" type="ORF">OUZ56_002341</name>
</gene>
<evidence type="ECO:0000313" key="2">
    <source>
        <dbReference type="Proteomes" id="UP001234178"/>
    </source>
</evidence>
<organism evidence="1 2">
    <name type="scientific">Daphnia magna</name>
    <dbReference type="NCBI Taxonomy" id="35525"/>
    <lineage>
        <taxon>Eukaryota</taxon>
        <taxon>Metazoa</taxon>
        <taxon>Ecdysozoa</taxon>
        <taxon>Arthropoda</taxon>
        <taxon>Crustacea</taxon>
        <taxon>Branchiopoda</taxon>
        <taxon>Diplostraca</taxon>
        <taxon>Cladocera</taxon>
        <taxon>Anomopoda</taxon>
        <taxon>Daphniidae</taxon>
        <taxon>Daphnia</taxon>
    </lineage>
</organism>
<name>A0ABR0A5D3_9CRUS</name>
<reference evidence="1 2" key="1">
    <citation type="journal article" date="2023" name="Nucleic Acids Res.">
        <title>The hologenome of Daphnia magna reveals possible DNA methylation and microbiome-mediated evolution of the host genome.</title>
        <authorList>
            <person name="Chaturvedi A."/>
            <person name="Li X."/>
            <person name="Dhandapani V."/>
            <person name="Marshall H."/>
            <person name="Kissane S."/>
            <person name="Cuenca-Cambronero M."/>
            <person name="Asole G."/>
            <person name="Calvet F."/>
            <person name="Ruiz-Romero M."/>
            <person name="Marangio P."/>
            <person name="Guigo R."/>
            <person name="Rago D."/>
            <person name="Mirbahai L."/>
            <person name="Eastwood N."/>
            <person name="Colbourne J.K."/>
            <person name="Zhou J."/>
            <person name="Mallon E."/>
            <person name="Orsini L."/>
        </authorList>
    </citation>
    <scope>NUCLEOTIDE SEQUENCE [LARGE SCALE GENOMIC DNA]</scope>
    <source>
        <strain evidence="1">LRV0_1</strain>
    </source>
</reference>
<accession>A0ABR0A5D3</accession>
<comment type="caution">
    <text evidence="1">The sequence shown here is derived from an EMBL/GenBank/DDBJ whole genome shotgun (WGS) entry which is preliminary data.</text>
</comment>
<protein>
    <submittedName>
        <fullName evidence="1">Uncharacterized protein</fullName>
    </submittedName>
</protein>
<evidence type="ECO:0000313" key="1">
    <source>
        <dbReference type="EMBL" id="KAK4020357.1"/>
    </source>
</evidence>
<dbReference type="Proteomes" id="UP001234178">
    <property type="component" value="Unassembled WGS sequence"/>
</dbReference>
<dbReference type="EMBL" id="JAOYFB010000036">
    <property type="protein sequence ID" value="KAK4020357.1"/>
    <property type="molecule type" value="Genomic_DNA"/>
</dbReference>
<sequence>MEIIENMMIAAPDELCLFPSKKFFGIFFGAANNINQRKHPRIGPPNKAFRGFIHNICQFYPP</sequence>